<dbReference type="EMBL" id="CM015716">
    <property type="protein sequence ID" value="KAF3689754.1"/>
    <property type="molecule type" value="Genomic_DNA"/>
</dbReference>
<accession>A0A6G1PHZ0</accession>
<evidence type="ECO:0000313" key="2">
    <source>
        <dbReference type="Proteomes" id="UP000503349"/>
    </source>
</evidence>
<name>A0A6G1PHZ0_CHAAH</name>
<keyword evidence="2" id="KW-1185">Reference proteome</keyword>
<reference evidence="2" key="2">
    <citation type="submission" date="2019-02" db="EMBL/GenBank/DDBJ databases">
        <title>Opniocepnalus argus Var Kimnra genome.</title>
        <authorList>
            <person name="Zhou C."/>
            <person name="Xiao S."/>
        </authorList>
    </citation>
    <scope>NUCLEOTIDE SEQUENCE [LARGE SCALE GENOMIC DNA]</scope>
</reference>
<organism evidence="1 2">
    <name type="scientific">Channa argus</name>
    <name type="common">Northern snakehead</name>
    <name type="synonym">Ophicephalus argus</name>
    <dbReference type="NCBI Taxonomy" id="215402"/>
    <lineage>
        <taxon>Eukaryota</taxon>
        <taxon>Metazoa</taxon>
        <taxon>Chordata</taxon>
        <taxon>Craniata</taxon>
        <taxon>Vertebrata</taxon>
        <taxon>Euteleostomi</taxon>
        <taxon>Actinopterygii</taxon>
        <taxon>Neopterygii</taxon>
        <taxon>Teleostei</taxon>
        <taxon>Neoteleostei</taxon>
        <taxon>Acanthomorphata</taxon>
        <taxon>Anabantaria</taxon>
        <taxon>Anabantiformes</taxon>
        <taxon>Channoidei</taxon>
        <taxon>Channidae</taxon>
        <taxon>Channa</taxon>
    </lineage>
</organism>
<dbReference type="Proteomes" id="UP000503349">
    <property type="component" value="Chromosome 5"/>
</dbReference>
<evidence type="ECO:0000313" key="1">
    <source>
        <dbReference type="EMBL" id="KAF3689754.1"/>
    </source>
</evidence>
<dbReference type="AlphaFoldDB" id="A0A6G1PHZ0"/>
<gene>
    <name evidence="1" type="ORF">EXN66_Car005426</name>
</gene>
<protein>
    <submittedName>
        <fullName evidence="1">Uncharacterized protein</fullName>
    </submittedName>
</protein>
<proteinExistence type="predicted"/>
<reference evidence="1 2" key="1">
    <citation type="submission" date="2019-02" db="EMBL/GenBank/DDBJ databases">
        <title>Opniocepnalus argus genome.</title>
        <authorList>
            <person name="Zhou C."/>
            <person name="Xiao S."/>
        </authorList>
    </citation>
    <scope>NUCLEOTIDE SEQUENCE [LARGE SCALE GENOMIC DNA]</scope>
    <source>
        <strain evidence="1">OARG1902GOOAL</strain>
        <tissue evidence="1">Muscle</tissue>
    </source>
</reference>
<sequence length="64" mass="7489">MKQLQEHYETCWQPVHASQLKAIDSDETNSDRTSQTALQLSQSLSLLYFTKCQRHLNDLFPAHR</sequence>